<comment type="caution">
    <text evidence="2">The sequence shown here is derived from an EMBL/GenBank/DDBJ whole genome shotgun (WGS) entry which is preliminary data.</text>
</comment>
<dbReference type="InterPro" id="IPR012676">
    <property type="entry name" value="TGS-like"/>
</dbReference>
<dbReference type="PROSITE" id="PS51880">
    <property type="entry name" value="TGS"/>
    <property type="match status" value="1"/>
</dbReference>
<dbReference type="CDD" id="cd01667">
    <property type="entry name" value="TGS_ThrRS"/>
    <property type="match status" value="1"/>
</dbReference>
<reference evidence="3" key="1">
    <citation type="submission" date="2018-11" db="EMBL/GenBank/DDBJ databases">
        <title>Genome sequencing of a novel mesophilic and cellulolytic organism within the genus Hungateiclostridium.</title>
        <authorList>
            <person name="Rettenmaier R."/>
            <person name="Liebl W."/>
            <person name="Zverlov V."/>
        </authorList>
    </citation>
    <scope>NUCLEOTIDE SEQUENCE [LARGE SCALE GENOMIC DNA]</scope>
    <source>
        <strain evidence="3">N2K1</strain>
    </source>
</reference>
<dbReference type="PRINTS" id="PR00988">
    <property type="entry name" value="URIDINKINASE"/>
</dbReference>
<dbReference type="SUPFAM" id="SSF52540">
    <property type="entry name" value="P-loop containing nucleoside triphosphate hydrolases"/>
    <property type="match status" value="1"/>
</dbReference>
<evidence type="ECO:0000313" key="3">
    <source>
        <dbReference type="Proteomes" id="UP000289166"/>
    </source>
</evidence>
<dbReference type="CDD" id="cd02028">
    <property type="entry name" value="UMPK_like"/>
    <property type="match status" value="1"/>
</dbReference>
<dbReference type="EMBL" id="RLII01000005">
    <property type="protein sequence ID" value="RXE59594.1"/>
    <property type="molecule type" value="Genomic_DNA"/>
</dbReference>
<evidence type="ECO:0000313" key="2">
    <source>
        <dbReference type="EMBL" id="RXE59594.1"/>
    </source>
</evidence>
<dbReference type="InterPro" id="IPR012675">
    <property type="entry name" value="Beta-grasp_dom_sf"/>
</dbReference>
<keyword evidence="2" id="KW-0808">Transferase</keyword>
<dbReference type="Pfam" id="PF00485">
    <property type="entry name" value="PRK"/>
    <property type="match status" value="1"/>
</dbReference>
<dbReference type="SUPFAM" id="SSF55186">
    <property type="entry name" value="ThrRS/AlaRS common domain"/>
    <property type="match status" value="1"/>
</dbReference>
<name>A0A4Q0I5I0_9FIRM</name>
<keyword evidence="2" id="KW-0418">Kinase</keyword>
<evidence type="ECO:0000259" key="1">
    <source>
        <dbReference type="PROSITE" id="PS51880"/>
    </source>
</evidence>
<dbReference type="AlphaFoldDB" id="A0A4Q0I5I0"/>
<dbReference type="OrthoDB" id="9764644at2"/>
<feature type="domain" description="TGS" evidence="1">
    <location>
        <begin position="7"/>
        <end position="68"/>
    </location>
</feature>
<dbReference type="GO" id="GO:0016301">
    <property type="term" value="F:kinase activity"/>
    <property type="evidence" value="ECO:0007669"/>
    <property type="project" value="UniProtKB-KW"/>
</dbReference>
<dbReference type="SUPFAM" id="SSF81271">
    <property type="entry name" value="TGS-like"/>
    <property type="match status" value="1"/>
</dbReference>
<dbReference type="RefSeq" id="WP_069194138.1">
    <property type="nucleotide sequence ID" value="NZ_RLII01000005.1"/>
</dbReference>
<accession>A0A4Q0I5I0</accession>
<dbReference type="InterPro" id="IPR006083">
    <property type="entry name" value="PRK/URK"/>
</dbReference>
<dbReference type="Gene3D" id="3.10.20.30">
    <property type="match status" value="1"/>
</dbReference>
<dbReference type="InterPro" id="IPR018163">
    <property type="entry name" value="Thr/Ala-tRNA-synth_IIc_edit"/>
</dbReference>
<dbReference type="InterPro" id="IPR027417">
    <property type="entry name" value="P-loop_NTPase"/>
</dbReference>
<dbReference type="FunFam" id="3.40.50.300:FF:001230">
    <property type="entry name" value="Phosphoribulokinase/uridine kinase family protein"/>
    <property type="match status" value="1"/>
</dbReference>
<sequence length="557" mass="64435">MKESNLNLIKVVFPDDSEKEVFEGISLQELSEECKKEYKSAIVAAKVNNDIKELSYHLYESCRVEFIDLTDEDGMRIYKRSLSFILIKAVNDLFPDRKVVICHSISKGIYCEVKGDTPLTVEEVSMIKNRMMELVDLKIPFIKKIISLDEAREFFRKIGRMDRFRFIEHRKKPYVTLYECDGFEDYFYGYMVPHTGYLDKFDLKYYYPGLILMHPAKTNPDTIPEFKEQKKLFSIFSEYKKWGKILGVEDVGALNDIVKEGKINELIRVAEALHEKKIAQIADKIAFNENKKKVVLIAGPSSSGKTTFAHRLSIQLKVNGLRPVTISLDDYFVNRELTPKDENGEYDFEAIEAIDIKLFNQQLAELIAGQEVDVPIFNFPNGCRESFCRKLKIDDDQIIVIEGIHGLNERLTASIAKESKFKIYVSALTSMNIDEHNRIPTTDTRIIRRIVRDFQFRGCSAANTINRWPSVRRGEERNIFPFQEEADVMFNSSLMFELGVLKTHAEPLLREIDSSEPEYSEARRLIEFLSNFLPIESKEIPANSIIREFIGGSCFYH</sequence>
<keyword evidence="3" id="KW-1185">Reference proteome</keyword>
<organism evidence="2 3">
    <name type="scientific">Acetivibrio mesophilus</name>
    <dbReference type="NCBI Taxonomy" id="2487273"/>
    <lineage>
        <taxon>Bacteria</taxon>
        <taxon>Bacillati</taxon>
        <taxon>Bacillota</taxon>
        <taxon>Clostridia</taxon>
        <taxon>Eubacteriales</taxon>
        <taxon>Oscillospiraceae</taxon>
        <taxon>Acetivibrio</taxon>
    </lineage>
</organism>
<dbReference type="SMART" id="SM00382">
    <property type="entry name" value="AAA"/>
    <property type="match status" value="1"/>
</dbReference>
<dbReference type="InterPro" id="IPR003593">
    <property type="entry name" value="AAA+_ATPase"/>
</dbReference>
<dbReference type="Proteomes" id="UP000289166">
    <property type="component" value="Unassembled WGS sequence"/>
</dbReference>
<proteinExistence type="predicted"/>
<dbReference type="Gene3D" id="3.40.50.300">
    <property type="entry name" value="P-loop containing nucleotide triphosphate hydrolases"/>
    <property type="match status" value="1"/>
</dbReference>
<protein>
    <submittedName>
        <fullName evidence="2">Nucleoside kinase</fullName>
    </submittedName>
</protein>
<gene>
    <name evidence="2" type="ORF">EFD62_06505</name>
</gene>
<dbReference type="Gene3D" id="3.30.980.10">
    <property type="entry name" value="Threonyl-trna Synthetase, Chain A, domain 2"/>
    <property type="match status" value="1"/>
</dbReference>
<dbReference type="GO" id="GO:0005524">
    <property type="term" value="F:ATP binding"/>
    <property type="evidence" value="ECO:0007669"/>
    <property type="project" value="InterPro"/>
</dbReference>
<dbReference type="PANTHER" id="PTHR10285">
    <property type="entry name" value="URIDINE KINASE"/>
    <property type="match status" value="1"/>
</dbReference>
<dbReference type="InterPro" id="IPR004095">
    <property type="entry name" value="TGS"/>
</dbReference>